<evidence type="ECO:0000256" key="3">
    <source>
        <dbReference type="ARBA" id="ARBA00022763"/>
    </source>
</evidence>
<sequence>MEKLNYIASAGTGKTYRLVKSVIDKLKEGNSLDSFLILTFTEKAAGEIKERLYTEISQIIETEKDPVLKKRFHSELLKIDLSYIGTFHSVFLRFLKKYPEKTGIDSSTKIYHDSMLKQFLLKEFELWIEEDFKEHKKLWEEIGNLSGSEIFELFYTLYINRMKINRVKKDIRSQKEKIINLTHRLEGLVDSIIDKYGKVFLSVRQKGLSEKIFNNDPFLLKTAIQEMDFSRLNLNLTDRGFILKGRRGGSRESREFLEKEILPALEDDFFAKDQEIYKTIEELYREDLDYRANIILDRFFSFNDFFEDRKKEEEIIDFDDILIKTDQLLDEDDIKKELISGFECIFVDEFQDTDRLQISVLEKFSQSSIYIFGDPKQCIYQWRAADLEGYFRFVERFDTVTLDKNYRSSKKIVDFVNSVLKSEKILSHIDEKYRKPVKPNTDNEGDVQIKDISQLNISQEEYLPYLINELKEYYDYSQIMILVRTNNLLQKIVKSLQENNIPVKTSGSGNIFETEEIKTVLNFLRFIENPEKSVNVIKVLKSPVVMIDDSEIYRKKHNLSKYNHPVVNLLLTLSQKKFSISPYDIVNEIYRKTDILPVFSSFEDGNVKVKNLNRFIEIVHRLSQENYNIRDIILYSETISEPAFETEEENAVEVLTIHRAKGLEKEVVILPFMDKDPYRIMERTVYYKNGSFILNHPRAKSENYHCIKEELEEDAVNEMERLLYVALTRAKERIYILRSEKNLRKNSFLKMIEGSVNLADYTEKVEKIRKTEREDIQKIPEIQLKEAEETEKFLKREKEISDDTERFTTVSRLMEKDRTDSLKKSSEISIYTGIVVHSVLEKTDFKNFSYQKALQEIKKILESIPPNLRKEVEKRSADIMRIFESSEILDELRKSRILFREVPFVIKEGNSFIEGRIDVVYQKDGKIYVMDYKTTAYSSEEEIKNRYKTQEKYYLKAISRIFPQKNVHFKIGMLLTGKIV</sequence>
<proteinExistence type="predicted"/>
<evidence type="ECO:0000256" key="1">
    <source>
        <dbReference type="ARBA" id="ARBA00022722"/>
    </source>
</evidence>
<protein>
    <recommendedName>
        <fullName evidence="12">DNA 3'-5' helicase</fullName>
        <ecNumber evidence="12">5.6.2.4</ecNumber>
    </recommendedName>
</protein>
<evidence type="ECO:0000259" key="16">
    <source>
        <dbReference type="PROSITE" id="PS51217"/>
    </source>
</evidence>
<dbReference type="Gene3D" id="3.90.320.10">
    <property type="match status" value="1"/>
</dbReference>
<dbReference type="PROSITE" id="PS51198">
    <property type="entry name" value="UVRD_HELICASE_ATP_BIND"/>
    <property type="match status" value="1"/>
</dbReference>
<dbReference type="InterPro" id="IPR000212">
    <property type="entry name" value="DNA_helicase_UvrD/REP"/>
</dbReference>
<accession>A0A285NEW7</accession>
<evidence type="ECO:0000256" key="2">
    <source>
        <dbReference type="ARBA" id="ARBA00022741"/>
    </source>
</evidence>
<evidence type="ECO:0000256" key="4">
    <source>
        <dbReference type="ARBA" id="ARBA00022801"/>
    </source>
</evidence>
<dbReference type="EC" id="5.6.2.4" evidence="12"/>
<evidence type="ECO:0000256" key="13">
    <source>
        <dbReference type="ARBA" id="ARBA00048988"/>
    </source>
</evidence>
<keyword evidence="3" id="KW-0227">DNA damage</keyword>
<keyword evidence="1" id="KW-0540">Nuclease</keyword>
<feature type="domain" description="UvrD-like helicase ATP-binding" evidence="15">
    <location>
        <begin position="1"/>
        <end position="409"/>
    </location>
</feature>
<dbReference type="InterPro" id="IPR014016">
    <property type="entry name" value="UvrD-like_ATP-bd"/>
</dbReference>
<dbReference type="GO" id="GO:0005524">
    <property type="term" value="F:ATP binding"/>
    <property type="evidence" value="ECO:0007669"/>
    <property type="project" value="UniProtKB-UniRule"/>
</dbReference>
<gene>
    <name evidence="17" type="ORF">SAMN06265182_1035</name>
</gene>
<evidence type="ECO:0000256" key="12">
    <source>
        <dbReference type="ARBA" id="ARBA00034808"/>
    </source>
</evidence>
<evidence type="ECO:0000313" key="18">
    <source>
        <dbReference type="Proteomes" id="UP000219036"/>
    </source>
</evidence>
<evidence type="ECO:0000256" key="8">
    <source>
        <dbReference type="ARBA" id="ARBA00023125"/>
    </source>
</evidence>
<dbReference type="SUPFAM" id="SSF52980">
    <property type="entry name" value="Restriction endonuclease-like"/>
    <property type="match status" value="1"/>
</dbReference>
<dbReference type="InterPro" id="IPR014017">
    <property type="entry name" value="DNA_helicase_UvrD-like_C"/>
</dbReference>
<dbReference type="GO" id="GO:0043138">
    <property type="term" value="F:3'-5' DNA helicase activity"/>
    <property type="evidence" value="ECO:0007669"/>
    <property type="project" value="UniProtKB-EC"/>
</dbReference>
<evidence type="ECO:0000256" key="9">
    <source>
        <dbReference type="ARBA" id="ARBA00023204"/>
    </source>
</evidence>
<keyword evidence="7 14" id="KW-0067">ATP-binding</keyword>
<reference evidence="18" key="1">
    <citation type="submission" date="2017-09" db="EMBL/GenBank/DDBJ databases">
        <authorList>
            <person name="Varghese N."/>
            <person name="Submissions S."/>
        </authorList>
    </citation>
    <scope>NUCLEOTIDE SEQUENCE [LARGE SCALE GENOMIC DNA]</scope>
    <source>
        <strain evidence="18">DSM 15103</strain>
    </source>
</reference>
<dbReference type="GO" id="GO:0005829">
    <property type="term" value="C:cytosol"/>
    <property type="evidence" value="ECO:0007669"/>
    <property type="project" value="TreeGrafter"/>
</dbReference>
<dbReference type="Pfam" id="PF12705">
    <property type="entry name" value="PDDEXK_1"/>
    <property type="match status" value="1"/>
</dbReference>
<keyword evidence="4 14" id="KW-0378">Hydrolase</keyword>
<keyword evidence="10" id="KW-0413">Isomerase</keyword>
<evidence type="ECO:0000256" key="7">
    <source>
        <dbReference type="ARBA" id="ARBA00022840"/>
    </source>
</evidence>
<dbReference type="Gene3D" id="3.40.50.300">
    <property type="entry name" value="P-loop containing nucleotide triphosphate hydrolases"/>
    <property type="match status" value="4"/>
</dbReference>
<dbReference type="PANTHER" id="PTHR11070">
    <property type="entry name" value="UVRD / RECB / PCRA DNA HELICASE FAMILY MEMBER"/>
    <property type="match status" value="1"/>
</dbReference>
<keyword evidence="8" id="KW-0238">DNA-binding</keyword>
<keyword evidence="6" id="KW-0269">Exonuclease</keyword>
<dbReference type="PROSITE" id="PS51217">
    <property type="entry name" value="UVRD_HELICASE_CTER"/>
    <property type="match status" value="1"/>
</dbReference>
<dbReference type="GO" id="GO:0003677">
    <property type="term" value="F:DNA binding"/>
    <property type="evidence" value="ECO:0007669"/>
    <property type="project" value="UniProtKB-KW"/>
</dbReference>
<evidence type="ECO:0000259" key="15">
    <source>
        <dbReference type="PROSITE" id="PS51198"/>
    </source>
</evidence>
<dbReference type="Proteomes" id="UP000219036">
    <property type="component" value="Unassembled WGS sequence"/>
</dbReference>
<evidence type="ECO:0000256" key="11">
    <source>
        <dbReference type="ARBA" id="ARBA00034617"/>
    </source>
</evidence>
<comment type="catalytic activity">
    <reaction evidence="13">
        <text>ATP + H2O = ADP + phosphate + H(+)</text>
        <dbReference type="Rhea" id="RHEA:13065"/>
        <dbReference type="ChEBI" id="CHEBI:15377"/>
        <dbReference type="ChEBI" id="CHEBI:15378"/>
        <dbReference type="ChEBI" id="CHEBI:30616"/>
        <dbReference type="ChEBI" id="CHEBI:43474"/>
        <dbReference type="ChEBI" id="CHEBI:456216"/>
        <dbReference type="EC" id="5.6.2.4"/>
    </reaction>
</comment>
<dbReference type="InterPro" id="IPR027417">
    <property type="entry name" value="P-loop_NTPase"/>
</dbReference>
<organism evidence="17 18">
    <name type="scientific">Persephonella hydrogeniphila</name>
    <dbReference type="NCBI Taxonomy" id="198703"/>
    <lineage>
        <taxon>Bacteria</taxon>
        <taxon>Pseudomonadati</taxon>
        <taxon>Aquificota</taxon>
        <taxon>Aquificia</taxon>
        <taxon>Aquificales</taxon>
        <taxon>Hydrogenothermaceae</taxon>
        <taxon>Persephonella</taxon>
    </lineage>
</organism>
<dbReference type="Pfam" id="PF13361">
    <property type="entry name" value="UvrD_C"/>
    <property type="match status" value="1"/>
</dbReference>
<dbReference type="Gene3D" id="1.10.486.10">
    <property type="entry name" value="PCRA, domain 4"/>
    <property type="match status" value="1"/>
</dbReference>
<dbReference type="InterPro" id="IPR011335">
    <property type="entry name" value="Restrct_endonuc-II-like"/>
</dbReference>
<keyword evidence="9" id="KW-0234">DNA repair</keyword>
<dbReference type="InterPro" id="IPR011604">
    <property type="entry name" value="PDDEXK-like_dom_sf"/>
</dbReference>
<evidence type="ECO:0000256" key="14">
    <source>
        <dbReference type="PROSITE-ProRule" id="PRU00560"/>
    </source>
</evidence>
<keyword evidence="2 14" id="KW-0547">Nucleotide-binding</keyword>
<dbReference type="PANTHER" id="PTHR11070:SF67">
    <property type="entry name" value="DNA 3'-5' HELICASE"/>
    <property type="match status" value="1"/>
</dbReference>
<evidence type="ECO:0000256" key="10">
    <source>
        <dbReference type="ARBA" id="ARBA00023235"/>
    </source>
</evidence>
<evidence type="ECO:0000256" key="5">
    <source>
        <dbReference type="ARBA" id="ARBA00022806"/>
    </source>
</evidence>
<name>A0A285NEW7_9AQUI</name>
<dbReference type="Pfam" id="PF00580">
    <property type="entry name" value="UvrD-helicase"/>
    <property type="match status" value="1"/>
</dbReference>
<dbReference type="OrthoDB" id="9810135at2"/>
<evidence type="ECO:0000256" key="6">
    <source>
        <dbReference type="ARBA" id="ARBA00022839"/>
    </source>
</evidence>
<dbReference type="EMBL" id="OBEI01000003">
    <property type="protein sequence ID" value="SNZ07818.1"/>
    <property type="molecule type" value="Genomic_DNA"/>
</dbReference>
<dbReference type="GO" id="GO:0004527">
    <property type="term" value="F:exonuclease activity"/>
    <property type="evidence" value="ECO:0007669"/>
    <property type="project" value="UniProtKB-KW"/>
</dbReference>
<comment type="catalytic activity">
    <reaction evidence="11">
        <text>Couples ATP hydrolysis with the unwinding of duplex DNA by translocating in the 3'-5' direction.</text>
        <dbReference type="EC" id="5.6.2.4"/>
    </reaction>
</comment>
<dbReference type="SUPFAM" id="SSF52540">
    <property type="entry name" value="P-loop containing nucleoside triphosphate hydrolases"/>
    <property type="match status" value="1"/>
</dbReference>
<dbReference type="RefSeq" id="WP_097000207.1">
    <property type="nucleotide sequence ID" value="NZ_OBEI01000003.1"/>
</dbReference>
<feature type="binding site" evidence="14">
    <location>
        <begin position="8"/>
        <end position="15"/>
    </location>
    <ligand>
        <name>ATP</name>
        <dbReference type="ChEBI" id="CHEBI:30616"/>
    </ligand>
</feature>
<dbReference type="AlphaFoldDB" id="A0A285NEW7"/>
<feature type="domain" description="UvrD-like helicase C-terminal" evidence="16">
    <location>
        <begin position="416"/>
        <end position="662"/>
    </location>
</feature>
<evidence type="ECO:0000313" key="17">
    <source>
        <dbReference type="EMBL" id="SNZ07818.1"/>
    </source>
</evidence>
<dbReference type="GO" id="GO:0000725">
    <property type="term" value="P:recombinational repair"/>
    <property type="evidence" value="ECO:0007669"/>
    <property type="project" value="TreeGrafter"/>
</dbReference>
<keyword evidence="18" id="KW-1185">Reference proteome</keyword>
<keyword evidence="5 14" id="KW-0347">Helicase</keyword>
<dbReference type="InterPro" id="IPR038726">
    <property type="entry name" value="PDDEXK_AddAB-type"/>
</dbReference>